<comment type="caution">
    <text evidence="1">The sequence shown here is derived from an EMBL/GenBank/DDBJ whole genome shotgun (WGS) entry which is preliminary data.</text>
</comment>
<accession>X0VPQ0</accession>
<name>X0VPQ0_9ZZZZ</name>
<sequence>MKYDRAIPIGDVRTEPIEEVSPQDDAVCARLENVKDMRKLDVSDAESQSELAGGRREAATRRFEAGVITSLEKLIKHVLFQCFLEKR</sequence>
<reference evidence="1" key="1">
    <citation type="journal article" date="2014" name="Front. Microbiol.">
        <title>High frequency of phylogenetically diverse reductive dehalogenase-homologous genes in deep subseafloor sedimentary metagenomes.</title>
        <authorList>
            <person name="Kawai M."/>
            <person name="Futagami T."/>
            <person name="Toyoda A."/>
            <person name="Takaki Y."/>
            <person name="Nishi S."/>
            <person name="Hori S."/>
            <person name="Arai W."/>
            <person name="Tsubouchi T."/>
            <person name="Morono Y."/>
            <person name="Uchiyama I."/>
            <person name="Ito T."/>
            <person name="Fujiyama A."/>
            <person name="Inagaki F."/>
            <person name="Takami H."/>
        </authorList>
    </citation>
    <scope>NUCLEOTIDE SEQUENCE</scope>
    <source>
        <strain evidence="1">Expedition CK06-06</strain>
    </source>
</reference>
<feature type="non-terminal residue" evidence="1">
    <location>
        <position position="87"/>
    </location>
</feature>
<evidence type="ECO:0000313" key="1">
    <source>
        <dbReference type="EMBL" id="GAG02516.1"/>
    </source>
</evidence>
<gene>
    <name evidence="1" type="ORF">S01H1_43823</name>
</gene>
<organism evidence="1">
    <name type="scientific">marine sediment metagenome</name>
    <dbReference type="NCBI Taxonomy" id="412755"/>
    <lineage>
        <taxon>unclassified sequences</taxon>
        <taxon>metagenomes</taxon>
        <taxon>ecological metagenomes</taxon>
    </lineage>
</organism>
<proteinExistence type="predicted"/>
<dbReference type="AlphaFoldDB" id="X0VPQ0"/>
<dbReference type="EMBL" id="BARS01027928">
    <property type="protein sequence ID" value="GAG02516.1"/>
    <property type="molecule type" value="Genomic_DNA"/>
</dbReference>
<protein>
    <submittedName>
        <fullName evidence="1">Uncharacterized protein</fullName>
    </submittedName>
</protein>